<dbReference type="Proteomes" id="UP000271624">
    <property type="component" value="Unassembled WGS sequence"/>
</dbReference>
<name>A0A3S1BB86_9CYAN</name>
<dbReference type="AlphaFoldDB" id="A0A3S1BB86"/>
<gene>
    <name evidence="1" type="ORF">DSM106972_016810</name>
</gene>
<evidence type="ECO:0000313" key="1">
    <source>
        <dbReference type="EMBL" id="RUT08513.1"/>
    </source>
</evidence>
<comment type="caution">
    <text evidence="1">The sequence shown here is derived from an EMBL/GenBank/DDBJ whole genome shotgun (WGS) entry which is preliminary data.</text>
</comment>
<reference evidence="1" key="2">
    <citation type="journal article" date="2019" name="Genome Biol. Evol.">
        <title>Day and night: Metabolic profiles and evolutionary relationships of six axenic non-marine cyanobacteria.</title>
        <authorList>
            <person name="Will S.E."/>
            <person name="Henke P."/>
            <person name="Boedeker C."/>
            <person name="Huang S."/>
            <person name="Brinkmann H."/>
            <person name="Rohde M."/>
            <person name="Jarek M."/>
            <person name="Friedl T."/>
            <person name="Seufert S."/>
            <person name="Schumacher M."/>
            <person name="Overmann J."/>
            <person name="Neumann-Schaal M."/>
            <person name="Petersen J."/>
        </authorList>
    </citation>
    <scope>NUCLEOTIDE SEQUENCE [LARGE SCALE GENOMIC DNA]</scope>
    <source>
        <strain evidence="1">PCC 7102</strain>
    </source>
</reference>
<evidence type="ECO:0000313" key="2">
    <source>
        <dbReference type="Proteomes" id="UP000271624"/>
    </source>
</evidence>
<dbReference type="EMBL" id="RSCL01000003">
    <property type="protein sequence ID" value="RUT08513.1"/>
    <property type="molecule type" value="Genomic_DNA"/>
</dbReference>
<reference evidence="1" key="1">
    <citation type="submission" date="2018-12" db="EMBL/GenBank/DDBJ databases">
        <authorList>
            <person name="Will S."/>
            <person name="Neumann-Schaal M."/>
            <person name="Henke P."/>
        </authorList>
    </citation>
    <scope>NUCLEOTIDE SEQUENCE</scope>
    <source>
        <strain evidence="1">PCC 7102</strain>
    </source>
</reference>
<sequence length="54" mass="6596">MGEVELRYFNLSLYKQAPSRNRVSKKNRDFITSYDKETRFLKYIKKLNRNHIGK</sequence>
<accession>A0A3S1BB86</accession>
<keyword evidence="2" id="KW-1185">Reference proteome</keyword>
<protein>
    <submittedName>
        <fullName evidence="1">Uncharacterized protein</fullName>
    </submittedName>
</protein>
<proteinExistence type="predicted"/>
<organism evidence="1 2">
    <name type="scientific">Dulcicalothrix desertica PCC 7102</name>
    <dbReference type="NCBI Taxonomy" id="232991"/>
    <lineage>
        <taxon>Bacteria</taxon>
        <taxon>Bacillati</taxon>
        <taxon>Cyanobacteriota</taxon>
        <taxon>Cyanophyceae</taxon>
        <taxon>Nostocales</taxon>
        <taxon>Calotrichaceae</taxon>
        <taxon>Dulcicalothrix</taxon>
    </lineage>
</organism>
<dbReference type="RefSeq" id="WP_158632786.1">
    <property type="nucleotide sequence ID" value="NZ_RSCL01000003.1"/>
</dbReference>